<feature type="domain" description="MaoC-like" evidence="2">
    <location>
        <begin position="19"/>
        <end position="119"/>
    </location>
</feature>
<dbReference type="Pfam" id="PF01575">
    <property type="entry name" value="MaoC_dehydratas"/>
    <property type="match status" value="1"/>
</dbReference>
<dbReference type="PANTHER" id="PTHR43437">
    <property type="entry name" value="HYDROXYACYL-THIOESTER DEHYDRATASE TYPE 2, MITOCHONDRIAL-RELATED"/>
    <property type="match status" value="1"/>
</dbReference>
<reference evidence="3 4" key="1">
    <citation type="submission" date="2018-10" db="EMBL/GenBank/DDBJ databases">
        <title>Genomic Encyclopedia of Type Strains, Phase IV (KMG-IV): sequencing the most valuable type-strain genomes for metagenomic binning, comparative biology and taxonomic classification.</title>
        <authorList>
            <person name="Goeker M."/>
        </authorList>
    </citation>
    <scope>NUCLEOTIDE SEQUENCE [LARGE SCALE GENOMIC DNA]</scope>
    <source>
        <strain evidence="3 4">DSM 25080</strain>
    </source>
</reference>
<dbReference type="RefSeq" id="WP_121877473.1">
    <property type="nucleotide sequence ID" value="NZ_REFJ01000005.1"/>
</dbReference>
<organism evidence="3 4">
    <name type="scientific">Umboniibacter marinipuniceus</name>
    <dbReference type="NCBI Taxonomy" id="569599"/>
    <lineage>
        <taxon>Bacteria</taxon>
        <taxon>Pseudomonadati</taxon>
        <taxon>Pseudomonadota</taxon>
        <taxon>Gammaproteobacteria</taxon>
        <taxon>Cellvibrionales</taxon>
        <taxon>Cellvibrionaceae</taxon>
        <taxon>Umboniibacter</taxon>
    </lineage>
</organism>
<comment type="caution">
    <text evidence="3">The sequence shown here is derived from an EMBL/GenBank/DDBJ whole genome shotgun (WGS) entry which is preliminary data.</text>
</comment>
<evidence type="ECO:0000313" key="3">
    <source>
        <dbReference type="EMBL" id="RMA78836.1"/>
    </source>
</evidence>
<accession>A0A3M0A2G4</accession>
<dbReference type="Proteomes" id="UP000267187">
    <property type="component" value="Unassembled WGS sequence"/>
</dbReference>
<dbReference type="EMBL" id="REFJ01000005">
    <property type="protein sequence ID" value="RMA78836.1"/>
    <property type="molecule type" value="Genomic_DNA"/>
</dbReference>
<evidence type="ECO:0000256" key="1">
    <source>
        <dbReference type="ARBA" id="ARBA00023239"/>
    </source>
</evidence>
<sequence length="157" mass="16934">MTTLVNYTYDELEIGQSASYVRTVSEQDILLFAAVSGDTNPVHLDAEYAATTQFGERIAHGMLTGALVSAALALNLPGPGSVYLGQNLKFRAPVLIGDTLTIELEVAEKNDRRKQVTIQCKVLNQHGKRVATGEALAMPPTEKLQIEKPAEPKVTIG</sequence>
<dbReference type="CDD" id="cd03449">
    <property type="entry name" value="R_hydratase"/>
    <property type="match status" value="1"/>
</dbReference>
<evidence type="ECO:0000259" key="2">
    <source>
        <dbReference type="Pfam" id="PF01575"/>
    </source>
</evidence>
<proteinExistence type="predicted"/>
<gene>
    <name evidence="3" type="ORF">DFR27_2175</name>
</gene>
<dbReference type="InterPro" id="IPR002539">
    <property type="entry name" value="MaoC-like_dom"/>
</dbReference>
<dbReference type="InterPro" id="IPR029069">
    <property type="entry name" value="HotDog_dom_sf"/>
</dbReference>
<dbReference type="GO" id="GO:0019171">
    <property type="term" value="F:(3R)-hydroxyacyl-[acyl-carrier-protein] dehydratase activity"/>
    <property type="evidence" value="ECO:0007669"/>
    <property type="project" value="TreeGrafter"/>
</dbReference>
<dbReference type="AlphaFoldDB" id="A0A3M0A2G4"/>
<dbReference type="PANTHER" id="PTHR43437:SF3">
    <property type="entry name" value="HYDROXYACYL-THIOESTER DEHYDRATASE TYPE 2, MITOCHONDRIAL"/>
    <property type="match status" value="1"/>
</dbReference>
<dbReference type="SUPFAM" id="SSF54637">
    <property type="entry name" value="Thioesterase/thiol ester dehydrase-isomerase"/>
    <property type="match status" value="1"/>
</dbReference>
<keyword evidence="1" id="KW-0456">Lyase</keyword>
<protein>
    <submittedName>
        <fullName evidence="3">Acyl dehydratase</fullName>
    </submittedName>
</protein>
<dbReference type="GO" id="GO:0006633">
    <property type="term" value="P:fatty acid biosynthetic process"/>
    <property type="evidence" value="ECO:0007669"/>
    <property type="project" value="TreeGrafter"/>
</dbReference>
<name>A0A3M0A2G4_9GAMM</name>
<dbReference type="InterPro" id="IPR050965">
    <property type="entry name" value="UPF0336/Enoyl-CoA_hydratase"/>
</dbReference>
<dbReference type="Gene3D" id="3.10.129.10">
    <property type="entry name" value="Hotdog Thioesterase"/>
    <property type="match status" value="1"/>
</dbReference>
<dbReference type="FunFam" id="3.10.129.10:FF:000042">
    <property type="entry name" value="MaoC domain protein dehydratase"/>
    <property type="match status" value="1"/>
</dbReference>
<keyword evidence="4" id="KW-1185">Reference proteome</keyword>
<evidence type="ECO:0000313" key="4">
    <source>
        <dbReference type="Proteomes" id="UP000267187"/>
    </source>
</evidence>
<dbReference type="OrthoDB" id="9774179at2"/>